<sequence length="50" mass="5842">MAAKNKVIFVKLHPGQKLIVTCNHKKRRRNRNTQNTPIIQPDQNTQDFPC</sequence>
<dbReference type="Proteomes" id="UP000659344">
    <property type="component" value="Unassembled WGS sequence"/>
</dbReference>
<keyword evidence="3" id="KW-1185">Reference proteome</keyword>
<feature type="region of interest" description="Disordered" evidence="1">
    <location>
        <begin position="25"/>
        <end position="50"/>
    </location>
</feature>
<comment type="caution">
    <text evidence="2">The sequence shown here is derived from an EMBL/GenBank/DDBJ whole genome shotgun (WGS) entry which is preliminary data.</text>
</comment>
<evidence type="ECO:0000313" key="2">
    <source>
        <dbReference type="EMBL" id="GGH16638.1"/>
    </source>
</evidence>
<name>A0ABQ1Y8N3_9BACL</name>
<gene>
    <name evidence="2" type="ORF">GCM10008013_11520</name>
</gene>
<evidence type="ECO:0000256" key="1">
    <source>
        <dbReference type="SAM" id="MobiDB-lite"/>
    </source>
</evidence>
<feature type="compositionally biased region" description="Polar residues" evidence="1">
    <location>
        <begin position="33"/>
        <end position="50"/>
    </location>
</feature>
<reference evidence="3" key="1">
    <citation type="journal article" date="2019" name="Int. J. Syst. Evol. Microbiol.">
        <title>The Global Catalogue of Microorganisms (GCM) 10K type strain sequencing project: providing services to taxonomists for standard genome sequencing and annotation.</title>
        <authorList>
            <consortium name="The Broad Institute Genomics Platform"/>
            <consortium name="The Broad Institute Genome Sequencing Center for Infectious Disease"/>
            <person name="Wu L."/>
            <person name="Ma J."/>
        </authorList>
    </citation>
    <scope>NUCLEOTIDE SEQUENCE [LARGE SCALE GENOMIC DNA]</scope>
    <source>
        <strain evidence="3">CGMCC 1.12769</strain>
    </source>
</reference>
<proteinExistence type="predicted"/>
<dbReference type="RefSeq" id="WP_188536689.1">
    <property type="nucleotide sequence ID" value="NZ_BMFT01000001.1"/>
</dbReference>
<dbReference type="EMBL" id="BMFT01000001">
    <property type="protein sequence ID" value="GGH16638.1"/>
    <property type="molecule type" value="Genomic_DNA"/>
</dbReference>
<protein>
    <submittedName>
        <fullName evidence="2">Uncharacterized protein</fullName>
    </submittedName>
</protein>
<accession>A0ABQ1Y8N3</accession>
<evidence type="ECO:0000313" key="3">
    <source>
        <dbReference type="Proteomes" id="UP000659344"/>
    </source>
</evidence>
<organism evidence="2 3">
    <name type="scientific">Paenibacillus segetis</name>
    <dbReference type="NCBI Taxonomy" id="1325360"/>
    <lineage>
        <taxon>Bacteria</taxon>
        <taxon>Bacillati</taxon>
        <taxon>Bacillota</taxon>
        <taxon>Bacilli</taxon>
        <taxon>Bacillales</taxon>
        <taxon>Paenibacillaceae</taxon>
        <taxon>Paenibacillus</taxon>
    </lineage>
</organism>